<evidence type="ECO:0000313" key="1">
    <source>
        <dbReference type="EMBL" id="KAG0300751.1"/>
    </source>
</evidence>
<dbReference type="OrthoDB" id="2423977at2759"/>
<comment type="caution">
    <text evidence="1">The sequence shown here is derived from an EMBL/GenBank/DDBJ whole genome shotgun (WGS) entry which is preliminary data.</text>
</comment>
<gene>
    <name evidence="1" type="ORF">BGZ97_003091</name>
</gene>
<name>A0A9P6QW72_9FUNG</name>
<keyword evidence="2" id="KW-1185">Reference proteome</keyword>
<dbReference type="Gene3D" id="3.80.10.10">
    <property type="entry name" value="Ribonuclease Inhibitor"/>
    <property type="match status" value="1"/>
</dbReference>
<protein>
    <submittedName>
        <fullName evidence="1">Uncharacterized protein</fullName>
    </submittedName>
</protein>
<dbReference type="AlphaFoldDB" id="A0A9P6QW72"/>
<dbReference type="EMBL" id="JAAAIN010001713">
    <property type="protein sequence ID" value="KAG0300751.1"/>
    <property type="molecule type" value="Genomic_DNA"/>
</dbReference>
<reference evidence="1" key="1">
    <citation type="journal article" date="2020" name="Fungal Divers.">
        <title>Resolving the Mortierellaceae phylogeny through synthesis of multi-gene phylogenetics and phylogenomics.</title>
        <authorList>
            <person name="Vandepol N."/>
            <person name="Liber J."/>
            <person name="Desiro A."/>
            <person name="Na H."/>
            <person name="Kennedy M."/>
            <person name="Barry K."/>
            <person name="Grigoriev I.V."/>
            <person name="Miller A.N."/>
            <person name="O'Donnell K."/>
            <person name="Stajich J.E."/>
            <person name="Bonito G."/>
        </authorList>
    </citation>
    <scope>NUCLEOTIDE SEQUENCE</scope>
    <source>
        <strain evidence="1">NVP60</strain>
    </source>
</reference>
<accession>A0A9P6QW72</accession>
<organism evidence="1 2">
    <name type="scientific">Linnemannia gamsii</name>
    <dbReference type="NCBI Taxonomy" id="64522"/>
    <lineage>
        <taxon>Eukaryota</taxon>
        <taxon>Fungi</taxon>
        <taxon>Fungi incertae sedis</taxon>
        <taxon>Mucoromycota</taxon>
        <taxon>Mortierellomycotina</taxon>
        <taxon>Mortierellomycetes</taxon>
        <taxon>Mortierellales</taxon>
        <taxon>Mortierellaceae</taxon>
        <taxon>Linnemannia</taxon>
    </lineage>
</organism>
<dbReference type="InterPro" id="IPR032675">
    <property type="entry name" value="LRR_dom_sf"/>
</dbReference>
<sequence>MSVFNGVYYKNSRAFQRRRKMIVTLLLSVPKPRITHLLRATFPSLDPADQEYDPTPPFAPYHLFVTSLTLQSRNNLYEGDFYNINRQPPRKLVEFVEERGLKDRYFAEAPLGRISDESDWGILIRAINIEHCRDLTWALCSHVEHIKALAIPLFDVGCYLSLVDRFETLRNVTFHLERQFSEEDADMDEITPEELKVLRQQQDEHTQHLDQMLIFVQGLRQRHRNVLQTASCYGVYPRNNEKCPEKYQEELARLLPPLLDPQDLRADNWAQFVTKVKETNLSAVKAIMPPQGCTGPLSLSRLLRQSPFLHRCRSLLKIHLTTIDNSIFQWAVEERKQYDAEIAAGRSPHQPLVPLEDVDVVSHRPSDGRLINDIGYGFGETLRTLNFQSYSFSGGEDLDSVECSLVNIIFKDRRQEYSISDITRWEPAELPQLESIRMRGSPAVSFNLETLRTTPALQNLELVMTPEEMHGFSFIPPVAELEELDGYEKSSMTVTTTTPSPRRLIWTWSWDLPILTTLVLAGEVAYRFQFRMLQGTPSLVHFSVDMSSTSGLHKRTIGIKDLLHNTPDSATMEGTLSNDDKHNDDLGLQSECIQLPLLKRLDLKGSWTLDTQVLETLCGMAPSVTDLWLLGCSGFSLVDWLHITSRRLLSLVNAGASGPLTAEFSASAGLNEVGFYGLEGGAAWYQYVQLPEGRTTDYKLNYYVHP</sequence>
<dbReference type="Proteomes" id="UP000823405">
    <property type="component" value="Unassembled WGS sequence"/>
</dbReference>
<evidence type="ECO:0000313" key="2">
    <source>
        <dbReference type="Proteomes" id="UP000823405"/>
    </source>
</evidence>
<dbReference type="SUPFAM" id="SSF52047">
    <property type="entry name" value="RNI-like"/>
    <property type="match status" value="1"/>
</dbReference>
<proteinExistence type="predicted"/>